<dbReference type="SMART" id="SM00248">
    <property type="entry name" value="ANK"/>
    <property type="match status" value="9"/>
</dbReference>
<dbReference type="Proteomes" id="UP000030745">
    <property type="component" value="Unassembled WGS sequence"/>
</dbReference>
<dbReference type="RefSeq" id="XP_012195455.1">
    <property type="nucleotide sequence ID" value="XM_012340065.1"/>
</dbReference>
<dbReference type="InterPro" id="IPR036770">
    <property type="entry name" value="Ankyrin_rpt-contain_sf"/>
</dbReference>
<protein>
    <submittedName>
        <fullName evidence="5">Uncharacterized protein</fullName>
    </submittedName>
</protein>
<dbReference type="InterPro" id="IPR002110">
    <property type="entry name" value="Ankyrin_rpt"/>
</dbReference>
<feature type="repeat" description="ANK" evidence="3">
    <location>
        <begin position="348"/>
        <end position="380"/>
    </location>
</feature>
<evidence type="ECO:0000313" key="5">
    <source>
        <dbReference type="EMBL" id="KDO33819.1"/>
    </source>
</evidence>
<dbReference type="GeneID" id="24124279"/>
<evidence type="ECO:0000256" key="2">
    <source>
        <dbReference type="ARBA" id="ARBA00023043"/>
    </source>
</evidence>
<feature type="repeat" description="ANK" evidence="3">
    <location>
        <begin position="203"/>
        <end position="226"/>
    </location>
</feature>
<feature type="compositionally biased region" description="Low complexity" evidence="4">
    <location>
        <begin position="566"/>
        <end position="577"/>
    </location>
</feature>
<evidence type="ECO:0000313" key="6">
    <source>
        <dbReference type="Proteomes" id="UP000030745"/>
    </source>
</evidence>
<dbReference type="PROSITE" id="PS50088">
    <property type="entry name" value="ANK_REPEAT"/>
    <property type="match status" value="7"/>
</dbReference>
<feature type="repeat" description="ANK" evidence="3">
    <location>
        <begin position="239"/>
        <end position="261"/>
    </location>
</feature>
<feature type="repeat" description="ANK" evidence="3">
    <location>
        <begin position="448"/>
        <end position="480"/>
    </location>
</feature>
<dbReference type="STRING" id="695850.A0A067CT00"/>
<dbReference type="KEGG" id="spar:SPRG_01698"/>
<dbReference type="Gene3D" id="1.25.40.20">
    <property type="entry name" value="Ankyrin repeat-containing domain"/>
    <property type="match status" value="1"/>
</dbReference>
<name>A0A067CT00_SAPPC</name>
<dbReference type="OrthoDB" id="194358at2759"/>
<keyword evidence="6" id="KW-1185">Reference proteome</keyword>
<dbReference type="PRINTS" id="PR01415">
    <property type="entry name" value="ANKYRIN"/>
</dbReference>
<sequence length="746" mass="82898">MSDDPDDFRASNSTVLIPLAYIEISDDVDAYVALQRMRDAKAMAQEARSMAWEDFFAKRWNDDERAVAKKAAANLARQIDVLSKHQAASSNFELWNVALDSKYYEYVRYALRDGAEIPRSMLLTNISNDGVTPLVKACMLTDLTLLRILLEAGADATAKYPKSTNPYMQSMYRAALKNVQVFDLLVAHGASTLESELQYVDGDGKSLLHLAAEGGHVDVLRRLLEHDLTRHFAQTLTSRGQTPLHLAVLGSYTRCVRVLLQAMPPESITMVDVDGHNALHLALKLESTFFHLETLIDTFVTAGPPSLFEALDANGCTVLHLAMGQNLEKIALQLMRFGKTPLNVCNKSGLTVLHIAVGLRNHRLIRALIDCNVMVDVVDDLGQTPLLMASLLADTETIKLLVAAGADPACQNREGHTSLHYLATYCRDEVPMRLLIKKGASVNARSGKGNIPLHLAAMKGNEIAARVLLEYGADLSLVNEDKRNAVFLARQWGHLALEAYFNDLLKEEEPMPTPPISIEIASSIAAKLLRRSKEAKAHVHMKHKTKSPKRSPKGKAHHGRLPLPPLSLDEPSSSRSSNAFAEPATELTNDLMLETMIETDWEHMSMSGDSTLSEPIEAPVPRKVCLTPFVRRQLEAASDIRPLRSDVQELLRHNQPLAPLREHIRTKSTLQAPGGVHIPWHLTVPTGGVSLERKFKPSTKHQVHPHYQAPRSIHDVRAEIANARTFFWQESAVKRRSRHDLHPLSR</sequence>
<dbReference type="PANTHER" id="PTHR24198:SF165">
    <property type="entry name" value="ANKYRIN REPEAT-CONTAINING PROTEIN-RELATED"/>
    <property type="match status" value="1"/>
</dbReference>
<dbReference type="Pfam" id="PF12796">
    <property type="entry name" value="Ank_2"/>
    <property type="match status" value="2"/>
</dbReference>
<dbReference type="OMA" id="HYLATYC"/>
<feature type="region of interest" description="Disordered" evidence="4">
    <location>
        <begin position="535"/>
        <end position="585"/>
    </location>
</feature>
<feature type="repeat" description="ANK" evidence="3">
    <location>
        <begin position="414"/>
        <end position="447"/>
    </location>
</feature>
<dbReference type="PROSITE" id="PS50297">
    <property type="entry name" value="ANK_REP_REGION"/>
    <property type="match status" value="6"/>
</dbReference>
<dbReference type="SUPFAM" id="SSF48403">
    <property type="entry name" value="Ankyrin repeat"/>
    <property type="match status" value="1"/>
</dbReference>
<reference evidence="5 6" key="1">
    <citation type="journal article" date="2013" name="PLoS Genet.">
        <title>Distinctive expansion of potential virulence genes in the genome of the oomycete fish pathogen Saprolegnia parasitica.</title>
        <authorList>
            <person name="Jiang R.H."/>
            <person name="de Bruijn I."/>
            <person name="Haas B.J."/>
            <person name="Belmonte R."/>
            <person name="Lobach L."/>
            <person name="Christie J."/>
            <person name="van den Ackerveken G."/>
            <person name="Bottin A."/>
            <person name="Bulone V."/>
            <person name="Diaz-Moreno S.M."/>
            <person name="Dumas B."/>
            <person name="Fan L."/>
            <person name="Gaulin E."/>
            <person name="Govers F."/>
            <person name="Grenville-Briggs L.J."/>
            <person name="Horner N.R."/>
            <person name="Levin J.Z."/>
            <person name="Mammella M."/>
            <person name="Meijer H.J."/>
            <person name="Morris P."/>
            <person name="Nusbaum C."/>
            <person name="Oome S."/>
            <person name="Phillips A.J."/>
            <person name="van Rooyen D."/>
            <person name="Rzeszutek E."/>
            <person name="Saraiva M."/>
            <person name="Secombes C.J."/>
            <person name="Seidl M.F."/>
            <person name="Snel B."/>
            <person name="Stassen J.H."/>
            <person name="Sykes S."/>
            <person name="Tripathy S."/>
            <person name="van den Berg H."/>
            <person name="Vega-Arreguin J.C."/>
            <person name="Wawra S."/>
            <person name="Young S.K."/>
            <person name="Zeng Q."/>
            <person name="Dieguez-Uribeondo J."/>
            <person name="Russ C."/>
            <person name="Tyler B.M."/>
            <person name="van West P."/>
        </authorList>
    </citation>
    <scope>NUCLEOTIDE SEQUENCE [LARGE SCALE GENOMIC DNA]</scope>
    <source>
        <strain evidence="5 6">CBS 223.65</strain>
    </source>
</reference>
<dbReference type="EMBL" id="KK583192">
    <property type="protein sequence ID" value="KDO33819.1"/>
    <property type="molecule type" value="Genomic_DNA"/>
</dbReference>
<evidence type="ECO:0000256" key="4">
    <source>
        <dbReference type="SAM" id="MobiDB-lite"/>
    </source>
</evidence>
<evidence type="ECO:0000256" key="1">
    <source>
        <dbReference type="ARBA" id="ARBA00022737"/>
    </source>
</evidence>
<gene>
    <name evidence="5" type="ORF">SPRG_01698</name>
</gene>
<dbReference type="AlphaFoldDB" id="A0A067CT00"/>
<proteinExistence type="predicted"/>
<accession>A0A067CT00</accession>
<organism evidence="5 6">
    <name type="scientific">Saprolegnia parasitica (strain CBS 223.65)</name>
    <dbReference type="NCBI Taxonomy" id="695850"/>
    <lineage>
        <taxon>Eukaryota</taxon>
        <taxon>Sar</taxon>
        <taxon>Stramenopiles</taxon>
        <taxon>Oomycota</taxon>
        <taxon>Saprolegniomycetes</taxon>
        <taxon>Saprolegniales</taxon>
        <taxon>Saprolegniaceae</taxon>
        <taxon>Saprolegnia</taxon>
    </lineage>
</organism>
<dbReference type="PANTHER" id="PTHR24198">
    <property type="entry name" value="ANKYRIN REPEAT AND PROTEIN KINASE DOMAIN-CONTAINING PROTEIN"/>
    <property type="match status" value="1"/>
</dbReference>
<feature type="repeat" description="ANK" evidence="3">
    <location>
        <begin position="381"/>
        <end position="413"/>
    </location>
</feature>
<keyword evidence="1" id="KW-0677">Repeat</keyword>
<evidence type="ECO:0000256" key="3">
    <source>
        <dbReference type="PROSITE-ProRule" id="PRU00023"/>
    </source>
</evidence>
<keyword evidence="2 3" id="KW-0040">ANK repeat</keyword>
<feature type="compositionally biased region" description="Basic residues" evidence="4">
    <location>
        <begin position="538"/>
        <end position="560"/>
    </location>
</feature>
<dbReference type="VEuPathDB" id="FungiDB:SPRG_01698"/>
<feature type="repeat" description="ANK" evidence="3">
    <location>
        <begin position="129"/>
        <end position="161"/>
    </location>
</feature>